<sequence>MGKLVQDTGARAWRPNCSTSRTSRVQAKLNAQQKMHQSAMPPWGSRAPCAATLNATQLLHMLFIRTCLAKFPA</sequence>
<proteinExistence type="predicted"/>
<reference evidence="2 3" key="1">
    <citation type="submission" date="2019-08" db="EMBL/GenBank/DDBJ databases">
        <title>A chromosome-level genome assembly, high-density linkage maps, and genome scans reveal the genomic architecture of hybrid incompatibilities underlying speciation via character displacement in darters (Percidae: Etheostominae).</title>
        <authorList>
            <person name="Moran R.L."/>
            <person name="Catchen J.M."/>
            <person name="Fuller R.C."/>
        </authorList>
    </citation>
    <scope>NUCLEOTIDE SEQUENCE [LARGE SCALE GENOMIC DNA]</scope>
    <source>
        <strain evidence="2">EspeVRDwgs_2016</strain>
        <tissue evidence="2">Muscle</tissue>
    </source>
</reference>
<gene>
    <name evidence="2" type="ORF">FQN60_006300</name>
</gene>
<organism evidence="2 3">
    <name type="scientific">Etheostoma spectabile</name>
    <name type="common">orangethroat darter</name>
    <dbReference type="NCBI Taxonomy" id="54343"/>
    <lineage>
        <taxon>Eukaryota</taxon>
        <taxon>Metazoa</taxon>
        <taxon>Chordata</taxon>
        <taxon>Craniata</taxon>
        <taxon>Vertebrata</taxon>
        <taxon>Euteleostomi</taxon>
        <taxon>Actinopterygii</taxon>
        <taxon>Neopterygii</taxon>
        <taxon>Teleostei</taxon>
        <taxon>Neoteleostei</taxon>
        <taxon>Acanthomorphata</taxon>
        <taxon>Eupercaria</taxon>
        <taxon>Perciformes</taxon>
        <taxon>Percoidei</taxon>
        <taxon>Percidae</taxon>
        <taxon>Etheostomatinae</taxon>
        <taxon>Etheostoma</taxon>
    </lineage>
</organism>
<dbReference type="Proteomes" id="UP000327493">
    <property type="component" value="Chromosome 19"/>
</dbReference>
<accession>A0A5J5CP27</accession>
<evidence type="ECO:0000313" key="2">
    <source>
        <dbReference type="EMBL" id="KAA8582629.1"/>
    </source>
</evidence>
<protein>
    <submittedName>
        <fullName evidence="2">Uncharacterized protein</fullName>
    </submittedName>
</protein>
<feature type="region of interest" description="Disordered" evidence="1">
    <location>
        <begin position="1"/>
        <end position="22"/>
    </location>
</feature>
<keyword evidence="3" id="KW-1185">Reference proteome</keyword>
<comment type="caution">
    <text evidence="2">The sequence shown here is derived from an EMBL/GenBank/DDBJ whole genome shotgun (WGS) entry which is preliminary data.</text>
</comment>
<dbReference type="EMBL" id="VOFY01000019">
    <property type="protein sequence ID" value="KAA8582629.1"/>
    <property type="molecule type" value="Genomic_DNA"/>
</dbReference>
<dbReference type="AlphaFoldDB" id="A0A5J5CP27"/>
<name>A0A5J5CP27_9PERO</name>
<evidence type="ECO:0000256" key="1">
    <source>
        <dbReference type="SAM" id="MobiDB-lite"/>
    </source>
</evidence>
<evidence type="ECO:0000313" key="3">
    <source>
        <dbReference type="Proteomes" id="UP000327493"/>
    </source>
</evidence>